<evidence type="ECO:0000313" key="2">
    <source>
        <dbReference type="Proteomes" id="UP001404104"/>
    </source>
</evidence>
<gene>
    <name evidence="1" type="ORF">ABC969_10415</name>
</gene>
<dbReference type="RefSeq" id="WP_345864757.1">
    <property type="nucleotide sequence ID" value="NZ_JBDIMF010000004.1"/>
</dbReference>
<reference evidence="1 2" key="1">
    <citation type="submission" date="2024-05" db="EMBL/GenBank/DDBJ databases">
        <authorList>
            <person name="Liu Q."/>
            <person name="Xin Y.-H."/>
        </authorList>
    </citation>
    <scope>NUCLEOTIDE SEQUENCE [LARGE SCALE GENOMIC DNA]</scope>
    <source>
        <strain evidence="1 2">CGMCC 1.15349</strain>
    </source>
</reference>
<dbReference type="Proteomes" id="UP001404104">
    <property type="component" value="Unassembled WGS sequence"/>
</dbReference>
<dbReference type="EMBL" id="JBDIMF010000004">
    <property type="protein sequence ID" value="MEN2786832.1"/>
    <property type="molecule type" value="Genomic_DNA"/>
</dbReference>
<protein>
    <submittedName>
        <fullName evidence="1">Uncharacterized protein</fullName>
    </submittedName>
</protein>
<proteinExistence type="predicted"/>
<organism evidence="1 2">
    <name type="scientific">Sphingomonas qilianensis</name>
    <dbReference type="NCBI Taxonomy" id="1736690"/>
    <lineage>
        <taxon>Bacteria</taxon>
        <taxon>Pseudomonadati</taxon>
        <taxon>Pseudomonadota</taxon>
        <taxon>Alphaproteobacteria</taxon>
        <taxon>Sphingomonadales</taxon>
        <taxon>Sphingomonadaceae</taxon>
        <taxon>Sphingomonas</taxon>
    </lineage>
</organism>
<keyword evidence="2" id="KW-1185">Reference proteome</keyword>
<sequence length="91" mass="9278">MRALLILIGLVALVVVGLMSVGLLKLNTTPGSLPNVSVQGGEAPKVKADMATLSVGAENKTVDVPTVGTTQKTISVPTVQLNRPEGNSTAQ</sequence>
<accession>A0ABU9XSM3</accession>
<name>A0ABU9XSM3_9SPHN</name>
<comment type="caution">
    <text evidence="1">The sequence shown here is derived from an EMBL/GenBank/DDBJ whole genome shotgun (WGS) entry which is preliminary data.</text>
</comment>
<evidence type="ECO:0000313" key="1">
    <source>
        <dbReference type="EMBL" id="MEN2786832.1"/>
    </source>
</evidence>